<dbReference type="SUPFAM" id="SSF52047">
    <property type="entry name" value="RNI-like"/>
    <property type="match status" value="1"/>
</dbReference>
<dbReference type="InterPro" id="IPR032675">
    <property type="entry name" value="LRR_dom_sf"/>
</dbReference>
<protein>
    <submittedName>
        <fullName evidence="2">Uncharacterized protein</fullName>
    </submittedName>
</protein>
<dbReference type="Gene3D" id="3.80.10.10">
    <property type="entry name" value="Ribonuclease Inhibitor"/>
    <property type="match status" value="1"/>
</dbReference>
<evidence type="ECO:0000313" key="3">
    <source>
        <dbReference type="Proteomes" id="UP000682733"/>
    </source>
</evidence>
<accession>A0A8S2ITZ2</accession>
<dbReference type="EMBL" id="CAJNOK010006255">
    <property type="protein sequence ID" value="CAF0998651.1"/>
    <property type="molecule type" value="Genomic_DNA"/>
</dbReference>
<dbReference type="Proteomes" id="UP000677228">
    <property type="component" value="Unassembled WGS sequence"/>
</dbReference>
<evidence type="ECO:0000313" key="2">
    <source>
        <dbReference type="EMBL" id="CAF3768192.1"/>
    </source>
</evidence>
<dbReference type="EMBL" id="CAJOBA010006262">
    <property type="protein sequence ID" value="CAF3768192.1"/>
    <property type="molecule type" value="Genomic_DNA"/>
</dbReference>
<dbReference type="Proteomes" id="UP000682733">
    <property type="component" value="Unassembled WGS sequence"/>
</dbReference>
<gene>
    <name evidence="1" type="ORF">OVA965_LOCUS14445</name>
    <name evidence="2" type="ORF">TMI583_LOCUS14448</name>
</gene>
<reference evidence="2" key="1">
    <citation type="submission" date="2021-02" db="EMBL/GenBank/DDBJ databases">
        <authorList>
            <person name="Nowell W R."/>
        </authorList>
    </citation>
    <scope>NUCLEOTIDE SEQUENCE</scope>
</reference>
<feature type="non-terminal residue" evidence="2">
    <location>
        <position position="1"/>
    </location>
</feature>
<proteinExistence type="predicted"/>
<name>A0A8S2ITZ2_9BILA</name>
<sequence>TYENCTNKTIQFVYKTIFNLPTLKSLVLTIAEENDINFFQYQQSNLESLTILAALYMSDIKQILTFNPNLKYLCIIDLSNNTITKYQWNNNKLLQSLVPNLKNVRFHFNINVSCDDIILLIQQLPEIQKLTICKDYRGFIEKESLKRSIQTSLPLLEKLKLTFKDVSGDPDELIDSDDELTYNLEEFIWCDIHNEIMNAMNHRN</sequence>
<evidence type="ECO:0000313" key="1">
    <source>
        <dbReference type="EMBL" id="CAF0998651.1"/>
    </source>
</evidence>
<comment type="caution">
    <text evidence="2">The sequence shown here is derived from an EMBL/GenBank/DDBJ whole genome shotgun (WGS) entry which is preliminary data.</text>
</comment>
<dbReference type="AlphaFoldDB" id="A0A8S2ITZ2"/>
<organism evidence="2 3">
    <name type="scientific">Didymodactylos carnosus</name>
    <dbReference type="NCBI Taxonomy" id="1234261"/>
    <lineage>
        <taxon>Eukaryota</taxon>
        <taxon>Metazoa</taxon>
        <taxon>Spiralia</taxon>
        <taxon>Gnathifera</taxon>
        <taxon>Rotifera</taxon>
        <taxon>Eurotatoria</taxon>
        <taxon>Bdelloidea</taxon>
        <taxon>Philodinida</taxon>
        <taxon>Philodinidae</taxon>
        <taxon>Didymodactylos</taxon>
    </lineage>
</organism>